<feature type="compositionally biased region" description="Pro residues" evidence="1">
    <location>
        <begin position="25"/>
        <end position="38"/>
    </location>
</feature>
<accession>A0ABW5GLI2</accession>
<dbReference type="InterPro" id="IPR008972">
    <property type="entry name" value="Cupredoxin"/>
</dbReference>
<dbReference type="EMBL" id="JBHUKU010000014">
    <property type="protein sequence ID" value="MFD2461726.1"/>
    <property type="molecule type" value="Genomic_DNA"/>
</dbReference>
<proteinExistence type="predicted"/>
<feature type="signal peptide" evidence="2">
    <location>
        <begin position="1"/>
        <end position="25"/>
    </location>
</feature>
<comment type="caution">
    <text evidence="3">The sequence shown here is derived from an EMBL/GenBank/DDBJ whole genome shotgun (WGS) entry which is preliminary data.</text>
</comment>
<gene>
    <name evidence="3" type="ORF">ACFSYJ_24175</name>
</gene>
<dbReference type="Proteomes" id="UP001597419">
    <property type="component" value="Unassembled WGS sequence"/>
</dbReference>
<dbReference type="RefSeq" id="WP_345390492.1">
    <property type="nucleotide sequence ID" value="NZ_BAABHG010000004.1"/>
</dbReference>
<feature type="chain" id="PRO_5047227220" description="EfeO-type cupredoxin-like domain-containing protein" evidence="2">
    <location>
        <begin position="26"/>
        <end position="139"/>
    </location>
</feature>
<reference evidence="4" key="1">
    <citation type="journal article" date="2019" name="Int. J. Syst. Evol. Microbiol.">
        <title>The Global Catalogue of Microorganisms (GCM) 10K type strain sequencing project: providing services to taxonomists for standard genome sequencing and annotation.</title>
        <authorList>
            <consortium name="The Broad Institute Genomics Platform"/>
            <consortium name="The Broad Institute Genome Sequencing Center for Infectious Disease"/>
            <person name="Wu L."/>
            <person name="Ma J."/>
        </authorList>
    </citation>
    <scope>NUCLEOTIDE SEQUENCE [LARGE SCALE GENOMIC DNA]</scope>
    <source>
        <strain evidence="4">CGMCC 4.7643</strain>
    </source>
</reference>
<dbReference type="Gene3D" id="2.60.40.420">
    <property type="entry name" value="Cupredoxins - blue copper proteins"/>
    <property type="match status" value="1"/>
</dbReference>
<dbReference type="SUPFAM" id="SSF49503">
    <property type="entry name" value="Cupredoxins"/>
    <property type="match status" value="1"/>
</dbReference>
<feature type="region of interest" description="Disordered" evidence="1">
    <location>
        <begin position="95"/>
        <end position="121"/>
    </location>
</feature>
<name>A0ABW5GLI2_9PSEU</name>
<evidence type="ECO:0000256" key="2">
    <source>
        <dbReference type="SAM" id="SignalP"/>
    </source>
</evidence>
<sequence>MRWGVVPVVAFAAVAVVACSSPAESPQPQPQPQPPPSSPESGVLRGPAAGNADARVDVAFAKGAVSPPAGVLELRKGQRVKITVTSDVHQNIDVAGYPDKSADVDPGDPEDIGFTPDHSGDIPVKLRESGALLVTVKVS</sequence>
<evidence type="ECO:0008006" key="5">
    <source>
        <dbReference type="Google" id="ProtNLM"/>
    </source>
</evidence>
<organism evidence="3 4">
    <name type="scientific">Amycolatopsis samaneae</name>
    <dbReference type="NCBI Taxonomy" id="664691"/>
    <lineage>
        <taxon>Bacteria</taxon>
        <taxon>Bacillati</taxon>
        <taxon>Actinomycetota</taxon>
        <taxon>Actinomycetes</taxon>
        <taxon>Pseudonocardiales</taxon>
        <taxon>Pseudonocardiaceae</taxon>
        <taxon>Amycolatopsis</taxon>
    </lineage>
</organism>
<evidence type="ECO:0000256" key="1">
    <source>
        <dbReference type="SAM" id="MobiDB-lite"/>
    </source>
</evidence>
<evidence type="ECO:0000313" key="4">
    <source>
        <dbReference type="Proteomes" id="UP001597419"/>
    </source>
</evidence>
<keyword evidence="2" id="KW-0732">Signal</keyword>
<keyword evidence="4" id="KW-1185">Reference proteome</keyword>
<evidence type="ECO:0000313" key="3">
    <source>
        <dbReference type="EMBL" id="MFD2461726.1"/>
    </source>
</evidence>
<dbReference type="PROSITE" id="PS51257">
    <property type="entry name" value="PROKAR_LIPOPROTEIN"/>
    <property type="match status" value="1"/>
</dbReference>
<protein>
    <recommendedName>
        <fullName evidence="5">EfeO-type cupredoxin-like domain-containing protein</fullName>
    </recommendedName>
</protein>
<feature type="region of interest" description="Disordered" evidence="1">
    <location>
        <begin position="20"/>
        <end position="49"/>
    </location>
</feature>